<accession>A0A1V9WYL8</accession>
<feature type="signal peptide" evidence="1">
    <location>
        <begin position="1"/>
        <end position="26"/>
    </location>
</feature>
<organism evidence="2 3">
    <name type="scientific">Tropilaelaps mercedesae</name>
    <dbReference type="NCBI Taxonomy" id="418985"/>
    <lineage>
        <taxon>Eukaryota</taxon>
        <taxon>Metazoa</taxon>
        <taxon>Ecdysozoa</taxon>
        <taxon>Arthropoda</taxon>
        <taxon>Chelicerata</taxon>
        <taxon>Arachnida</taxon>
        <taxon>Acari</taxon>
        <taxon>Parasitiformes</taxon>
        <taxon>Mesostigmata</taxon>
        <taxon>Gamasina</taxon>
        <taxon>Dermanyssoidea</taxon>
        <taxon>Laelapidae</taxon>
        <taxon>Tropilaelaps</taxon>
    </lineage>
</organism>
<reference evidence="2 3" key="1">
    <citation type="journal article" date="2017" name="Gigascience">
        <title>Draft genome of the honey bee ectoparasitic mite, Tropilaelaps mercedesae, is shaped by the parasitic life history.</title>
        <authorList>
            <person name="Dong X."/>
            <person name="Armstrong S.D."/>
            <person name="Xia D."/>
            <person name="Makepeace B.L."/>
            <person name="Darby A.C."/>
            <person name="Kadowaki T."/>
        </authorList>
    </citation>
    <scope>NUCLEOTIDE SEQUENCE [LARGE SCALE GENOMIC DNA]</scope>
    <source>
        <strain evidence="2">Wuxi-XJTLU</strain>
    </source>
</reference>
<comment type="caution">
    <text evidence="2">The sequence shown here is derived from an EMBL/GenBank/DDBJ whole genome shotgun (WGS) entry which is preliminary data.</text>
</comment>
<proteinExistence type="predicted"/>
<dbReference type="OrthoDB" id="6499436at2759"/>
<dbReference type="AlphaFoldDB" id="A0A1V9WYL8"/>
<keyword evidence="3" id="KW-1185">Reference proteome</keyword>
<gene>
    <name evidence="2" type="ORF">BIW11_14218</name>
</gene>
<evidence type="ECO:0000313" key="2">
    <source>
        <dbReference type="EMBL" id="OQR66350.1"/>
    </source>
</evidence>
<feature type="chain" id="PRO_5012506428" evidence="1">
    <location>
        <begin position="27"/>
        <end position="147"/>
    </location>
</feature>
<dbReference type="Proteomes" id="UP000192247">
    <property type="component" value="Unassembled WGS sequence"/>
</dbReference>
<keyword evidence="1" id="KW-0732">Signal</keyword>
<sequence>MLQHGSWCVVLTVAAAGSLMTGSARGQLIASDSPSESETLIDWSDAGDLQKLRDLRENGRAGYRERSLLDMKHAFHAMRGKKASRFHAMRGKKLKGGNGDINTIIAELRRQIMAGKRGSFFGMRGKRLGGPADLETAVATPIMDKTR</sequence>
<evidence type="ECO:0000313" key="3">
    <source>
        <dbReference type="Proteomes" id="UP000192247"/>
    </source>
</evidence>
<protein>
    <submittedName>
        <fullName evidence="2">Uncharacterized protein</fullName>
    </submittedName>
</protein>
<evidence type="ECO:0000256" key="1">
    <source>
        <dbReference type="SAM" id="SignalP"/>
    </source>
</evidence>
<dbReference type="EMBL" id="MNPL01032859">
    <property type="protein sequence ID" value="OQR66350.1"/>
    <property type="molecule type" value="Genomic_DNA"/>
</dbReference>
<name>A0A1V9WYL8_9ACAR</name>
<dbReference type="InParanoid" id="A0A1V9WYL8"/>